<name>A0ABV3DHQ4_9ACTN</name>
<feature type="region of interest" description="Disordered" evidence="3">
    <location>
        <begin position="290"/>
        <end position="400"/>
    </location>
</feature>
<evidence type="ECO:0000256" key="4">
    <source>
        <dbReference type="SAM" id="Phobius"/>
    </source>
</evidence>
<feature type="compositionally biased region" description="Low complexity" evidence="3">
    <location>
        <begin position="291"/>
        <end position="301"/>
    </location>
</feature>
<evidence type="ECO:0000256" key="1">
    <source>
        <dbReference type="ARBA" id="ARBA00009108"/>
    </source>
</evidence>
<evidence type="ECO:0000313" key="6">
    <source>
        <dbReference type="Proteomes" id="UP001551482"/>
    </source>
</evidence>
<dbReference type="PANTHER" id="PTHR37313">
    <property type="entry name" value="UPF0749 PROTEIN RV1825"/>
    <property type="match status" value="1"/>
</dbReference>
<feature type="compositionally biased region" description="Basic and acidic residues" evidence="3">
    <location>
        <begin position="381"/>
        <end position="400"/>
    </location>
</feature>
<dbReference type="Gene3D" id="3.30.70.1880">
    <property type="entry name" value="Protein of unknown function DUF881"/>
    <property type="match status" value="1"/>
</dbReference>
<organism evidence="5 6">
    <name type="scientific">Streptodolium elevatio</name>
    <dbReference type="NCBI Taxonomy" id="3157996"/>
    <lineage>
        <taxon>Bacteria</taxon>
        <taxon>Bacillati</taxon>
        <taxon>Actinomycetota</taxon>
        <taxon>Actinomycetes</taxon>
        <taxon>Kitasatosporales</taxon>
        <taxon>Streptomycetaceae</taxon>
        <taxon>Streptodolium</taxon>
    </lineage>
</organism>
<dbReference type="Pfam" id="PF05949">
    <property type="entry name" value="DUF881"/>
    <property type="match status" value="1"/>
</dbReference>
<protein>
    <submittedName>
        <fullName evidence="5">DUF881 domain-containing protein</fullName>
    </submittedName>
</protein>
<feature type="compositionally biased region" description="Polar residues" evidence="3">
    <location>
        <begin position="345"/>
        <end position="375"/>
    </location>
</feature>
<sequence length="400" mass="41276">MTRKSAPGEAQYKRPDASMSLLINIMDHSLDEGYAEATARRAVRGEGGAISRAPGTRLLVAVGVSLIAVVVTMAAMQVRATAPQAEKERRDLVNRIHTREAEADRLQDEVESLRDQVDAMQDRNLTPEEVKRAELLATTTGADPVEGPGVKVVVDNAEQDAGKDDPNADPRQQAESLANGRVYDRDLQQVVNGLWAAGAEAIAINGQRLTALSAIRAAGAAILVDNRPLSPPYTALAIGDAKAMRDAFERGPGGVYLRHIGGKYGIRSTIGTEKKIKLPAAIGITLRVAQPEGAPPTGGTPIAPPPAPGTTAPAPRPGPSGTPGTGTVSPSESPNPGSGDIGTKAPTSSTTPGGAATPTKSGRPTRTPTGGNPATSGRGKPKTDNAAARDDAPTHEEGQA</sequence>
<feature type="compositionally biased region" description="Low complexity" evidence="3">
    <location>
        <begin position="325"/>
        <end position="334"/>
    </location>
</feature>
<evidence type="ECO:0000256" key="2">
    <source>
        <dbReference type="SAM" id="Coils"/>
    </source>
</evidence>
<feature type="coiled-coil region" evidence="2">
    <location>
        <begin position="89"/>
        <end position="123"/>
    </location>
</feature>
<accession>A0ABV3DHQ4</accession>
<dbReference type="Proteomes" id="UP001551482">
    <property type="component" value="Unassembled WGS sequence"/>
</dbReference>
<feature type="compositionally biased region" description="Pro residues" evidence="3">
    <location>
        <begin position="302"/>
        <end position="320"/>
    </location>
</feature>
<keyword evidence="4" id="KW-1133">Transmembrane helix</keyword>
<comment type="caution">
    <text evidence="5">The sequence shown here is derived from an EMBL/GenBank/DDBJ whole genome shotgun (WGS) entry which is preliminary data.</text>
</comment>
<proteinExistence type="inferred from homology"/>
<evidence type="ECO:0000256" key="3">
    <source>
        <dbReference type="SAM" id="MobiDB-lite"/>
    </source>
</evidence>
<keyword evidence="2" id="KW-0175">Coiled coil</keyword>
<feature type="transmembrane region" description="Helical" evidence="4">
    <location>
        <begin position="58"/>
        <end position="78"/>
    </location>
</feature>
<reference evidence="5 6" key="1">
    <citation type="submission" date="2024-06" db="EMBL/GenBank/DDBJ databases">
        <title>The Natural Products Discovery Center: Release of the First 8490 Sequenced Strains for Exploring Actinobacteria Biosynthetic Diversity.</title>
        <authorList>
            <person name="Kalkreuter E."/>
            <person name="Kautsar S.A."/>
            <person name="Yang D."/>
            <person name="Bader C.D."/>
            <person name="Teijaro C.N."/>
            <person name="Fluegel L."/>
            <person name="Davis C.M."/>
            <person name="Simpson J.R."/>
            <person name="Lauterbach L."/>
            <person name="Steele A.D."/>
            <person name="Gui C."/>
            <person name="Meng S."/>
            <person name="Li G."/>
            <person name="Viehrig K."/>
            <person name="Ye F."/>
            <person name="Su P."/>
            <person name="Kiefer A.F."/>
            <person name="Nichols A."/>
            <person name="Cepeda A.J."/>
            <person name="Yan W."/>
            <person name="Fan B."/>
            <person name="Jiang Y."/>
            <person name="Adhikari A."/>
            <person name="Zheng C.-J."/>
            <person name="Schuster L."/>
            <person name="Cowan T.M."/>
            <person name="Smanski M.J."/>
            <person name="Chevrette M.G."/>
            <person name="De Carvalho L.P.S."/>
            <person name="Shen B."/>
        </authorList>
    </citation>
    <scope>NUCLEOTIDE SEQUENCE [LARGE SCALE GENOMIC DNA]</scope>
    <source>
        <strain evidence="5 6">NPDC048946</strain>
    </source>
</reference>
<dbReference type="InterPro" id="IPR010273">
    <property type="entry name" value="DUF881"/>
</dbReference>
<comment type="similarity">
    <text evidence="1">Belongs to the UPF0749 family.</text>
</comment>
<keyword evidence="6" id="KW-1185">Reference proteome</keyword>
<dbReference type="RefSeq" id="WP_358354715.1">
    <property type="nucleotide sequence ID" value="NZ_JBEZFP010000038.1"/>
</dbReference>
<evidence type="ECO:0000313" key="5">
    <source>
        <dbReference type="EMBL" id="MEU8135216.1"/>
    </source>
</evidence>
<keyword evidence="4" id="KW-0812">Transmembrane</keyword>
<dbReference type="EMBL" id="JBEZFP010000038">
    <property type="protein sequence ID" value="MEU8135216.1"/>
    <property type="molecule type" value="Genomic_DNA"/>
</dbReference>
<keyword evidence="4" id="KW-0472">Membrane</keyword>
<dbReference type="PANTHER" id="PTHR37313:SF1">
    <property type="entry name" value="UPF0749 PROTEIN RV1823"/>
    <property type="match status" value="1"/>
</dbReference>
<gene>
    <name evidence="5" type="ORF">AB0C36_17060</name>
</gene>
<feature type="region of interest" description="Disordered" evidence="3">
    <location>
        <begin position="160"/>
        <end position="180"/>
    </location>
</feature>